<evidence type="ECO:0000256" key="19">
    <source>
        <dbReference type="SAM" id="MobiDB-lite"/>
    </source>
</evidence>
<keyword evidence="5" id="KW-0677">Repeat</keyword>
<evidence type="ECO:0000256" key="15">
    <source>
        <dbReference type="ARBA" id="ARBA00077807"/>
    </source>
</evidence>
<name>A0A223FMK7_9POXV</name>
<dbReference type="OrthoDB" id="8102at10239"/>
<keyword evidence="8 18" id="KW-1015">Disulfide bond</keyword>
<evidence type="ECO:0000256" key="13">
    <source>
        <dbReference type="ARBA" id="ARBA00066298"/>
    </source>
</evidence>
<organism evidence="21">
    <name type="scientific">Murmansk poxvirus</name>
    <dbReference type="NCBI Taxonomy" id="2025359"/>
    <lineage>
        <taxon>Viruses</taxon>
        <taxon>Varidnaviria</taxon>
        <taxon>Bamfordvirae</taxon>
        <taxon>Nucleocytoviricota</taxon>
        <taxon>Pokkesviricetes</taxon>
        <taxon>Chitovirales</taxon>
        <taxon>Poxviridae</taxon>
        <taxon>Chordopoxvirinae</taxon>
        <taxon>Centapoxvirus</taxon>
        <taxon>Centapoxvirus microtuspox</taxon>
        <taxon>Murmansk microtuspox virus</taxon>
    </lineage>
</organism>
<keyword evidence="7" id="KW-0472">Membrane</keyword>
<evidence type="ECO:0000256" key="17">
    <source>
        <dbReference type="ARBA" id="ARBA00082341"/>
    </source>
</evidence>
<comment type="function">
    <text evidence="12">Serves to protect the virus against complement attack by inhibiting both classical and alternative pathways of complement activation. Binds C3b and C4b.</text>
</comment>
<dbReference type="PANTHER" id="PTHR45656:SF4">
    <property type="entry name" value="PROTEIN CBR-CLEC-78"/>
    <property type="match status" value="1"/>
</dbReference>
<dbReference type="GO" id="GO:0042784">
    <property type="term" value="P:symbiont-mediated suppression of host complement activation"/>
    <property type="evidence" value="ECO:0007669"/>
    <property type="project" value="UniProtKB-KW"/>
</dbReference>
<protein>
    <recommendedName>
        <fullName evidence="14">Complement control protein C3</fullName>
    </recommendedName>
    <alternativeName>
        <fullName evidence="17">28 kDa protein</fullName>
    </alternativeName>
    <alternativeName>
        <fullName evidence="15">Secretory protein 35</fullName>
    </alternativeName>
    <alternativeName>
        <fullName evidence="16">VCP</fullName>
    </alternativeName>
</protein>
<dbReference type="InterPro" id="IPR051277">
    <property type="entry name" value="SEZ6_CSMD_C4BPB_Regulators"/>
</dbReference>
<proteinExistence type="predicted"/>
<evidence type="ECO:0000256" key="2">
    <source>
        <dbReference type="ARBA" id="ARBA00022511"/>
    </source>
</evidence>
<dbReference type="GO" id="GO:0055036">
    <property type="term" value="C:virion membrane"/>
    <property type="evidence" value="ECO:0007669"/>
    <property type="project" value="UniProtKB-SubCell"/>
</dbReference>
<keyword evidence="6" id="KW-0946">Virion</keyword>
<evidence type="ECO:0000256" key="6">
    <source>
        <dbReference type="ARBA" id="ARBA00022844"/>
    </source>
</evidence>
<dbReference type="InterPro" id="IPR000436">
    <property type="entry name" value="Sushi_SCR_CCP_dom"/>
</dbReference>
<keyword evidence="2" id="KW-1032">Host cell membrane</keyword>
<dbReference type="EMBL" id="MF001304">
    <property type="protein sequence ID" value="AST09218.1"/>
    <property type="molecule type" value="Genomic_DNA"/>
</dbReference>
<evidence type="ECO:0000256" key="3">
    <source>
        <dbReference type="ARBA" id="ARBA00022659"/>
    </source>
</evidence>
<reference evidence="21" key="1">
    <citation type="journal article" date="2017" name="Virus Genes">
        <title>Two novel poxviruses with unusual genome rearrangements: NY_014 and Murmansk.</title>
        <authorList>
            <person name="Smithson C."/>
            <person name="Meyer H."/>
            <person name="Gigante C.M."/>
            <person name="Gao J."/>
            <person name="Zhao H."/>
            <person name="Batra D."/>
            <person name="Damon I."/>
            <person name="Upton C."/>
            <person name="Li Y."/>
        </authorList>
    </citation>
    <scope>NUCLEOTIDE SEQUENCE [LARGE SCALE GENOMIC DNA]</scope>
    <source>
        <strain evidence="21">LEIV-11411</strain>
    </source>
</reference>
<sequence>MKNIYLLLALVGYVSSCCHKPTLLDHMKFKDEPKDSYILGDTVDYVCMPGYRKIGKLSTLKCTDNGWTRFKSRCVAKKCSNPGDISNGYANIEGLNFGAQVTYSCNSGYKLIGEESIYCIIGDDGNRMVWSNDPPICTSIQCVSPPSVPNSVQNSYEDSYNDKDAVTYTCNKGFSMVGDATIVCLNGEWSDSPPSCENIKCKYPHVPNGYISRGFRTHFSYKDEVQFECNDGYSLSGSPTSTCDRGSQWNPELPTCS</sequence>
<dbReference type="Proteomes" id="UP000217350">
    <property type="component" value="Segment"/>
</dbReference>
<keyword evidence="22" id="KW-1185">Reference proteome</keyword>
<evidence type="ECO:0000256" key="18">
    <source>
        <dbReference type="PROSITE-ProRule" id="PRU00302"/>
    </source>
</evidence>
<feature type="region of interest" description="Disordered" evidence="19">
    <location>
        <begin position="237"/>
        <end position="257"/>
    </location>
</feature>
<dbReference type="Pfam" id="PF00084">
    <property type="entry name" value="Sushi"/>
    <property type="match status" value="4"/>
</dbReference>
<evidence type="ECO:0000256" key="9">
    <source>
        <dbReference type="ARBA" id="ARBA00023252"/>
    </source>
</evidence>
<comment type="subunit">
    <text evidence="13">Heterodimer with A56 protein; disulfide-linked.</text>
</comment>
<dbReference type="CDD" id="cd00033">
    <property type="entry name" value="CCP"/>
    <property type="match status" value="4"/>
</dbReference>
<evidence type="ECO:0000256" key="14">
    <source>
        <dbReference type="ARBA" id="ARBA00070875"/>
    </source>
</evidence>
<keyword evidence="4" id="KW-0732">Signal</keyword>
<feature type="domain" description="Sushi" evidence="20">
    <location>
        <begin position="140"/>
        <end position="198"/>
    </location>
</feature>
<evidence type="ECO:0000256" key="5">
    <source>
        <dbReference type="ARBA" id="ARBA00022737"/>
    </source>
</evidence>
<comment type="subcellular location">
    <subcellularLocation>
        <location evidence="11">Host cell membrane</location>
        <topology evidence="11">Peripheral membrane protein</topology>
        <orientation evidence="11">Extracellular side</orientation>
    </subcellularLocation>
    <subcellularLocation>
        <location evidence="1">Virion membrane</location>
        <topology evidence="1">Peripheral membrane protein</topology>
    </subcellularLocation>
</comment>
<keyword evidence="3 18" id="KW-0768">Sushi</keyword>
<dbReference type="Gene3D" id="2.10.70.10">
    <property type="entry name" value="Complement Module, domain 1"/>
    <property type="match status" value="4"/>
</dbReference>
<evidence type="ECO:0000256" key="12">
    <source>
        <dbReference type="ARBA" id="ARBA00058638"/>
    </source>
</evidence>
<evidence type="ECO:0000256" key="4">
    <source>
        <dbReference type="ARBA" id="ARBA00022729"/>
    </source>
</evidence>
<evidence type="ECO:0000256" key="16">
    <source>
        <dbReference type="ARBA" id="ARBA00078481"/>
    </source>
</evidence>
<dbReference type="SUPFAM" id="SSF57535">
    <property type="entry name" value="Complement control module/SCR domain"/>
    <property type="match status" value="4"/>
</dbReference>
<dbReference type="GO" id="GO:0020002">
    <property type="term" value="C:host cell plasma membrane"/>
    <property type="evidence" value="ECO:0007669"/>
    <property type="project" value="UniProtKB-SubCell"/>
</dbReference>
<evidence type="ECO:0000259" key="20">
    <source>
        <dbReference type="PROSITE" id="PS50923"/>
    </source>
</evidence>
<evidence type="ECO:0000256" key="8">
    <source>
        <dbReference type="ARBA" id="ARBA00023157"/>
    </source>
</evidence>
<dbReference type="PROSITE" id="PS50923">
    <property type="entry name" value="SUSHI"/>
    <property type="match status" value="4"/>
</dbReference>
<keyword evidence="9" id="KW-1087">Inhibition of host complement factors by virus</keyword>
<feature type="disulfide bond" evidence="18">
    <location>
        <begin position="229"/>
        <end position="256"/>
    </location>
</feature>
<evidence type="ECO:0000313" key="22">
    <source>
        <dbReference type="Proteomes" id="UP000217350"/>
    </source>
</evidence>
<keyword evidence="7" id="KW-1043">Host membrane</keyword>
<feature type="domain" description="Sushi" evidence="20">
    <location>
        <begin position="77"/>
        <end position="139"/>
    </location>
</feature>
<evidence type="ECO:0000256" key="11">
    <source>
        <dbReference type="ARBA" id="ARBA00037804"/>
    </source>
</evidence>
<accession>A0A223FMK7</accession>
<comment type="caution">
    <text evidence="18">Lacks conserved residue(s) required for the propagation of feature annotation.</text>
</comment>
<feature type="domain" description="Sushi" evidence="20">
    <location>
        <begin position="199"/>
        <end position="257"/>
    </location>
</feature>
<gene>
    <name evidence="21" type="ORF">Murmansk-023</name>
</gene>
<feature type="disulfide bond" evidence="18">
    <location>
        <begin position="47"/>
        <end position="74"/>
    </location>
</feature>
<evidence type="ECO:0000256" key="7">
    <source>
        <dbReference type="ARBA" id="ARBA00022870"/>
    </source>
</evidence>
<dbReference type="PANTHER" id="PTHR45656">
    <property type="entry name" value="PROTEIN CBR-CLEC-78"/>
    <property type="match status" value="1"/>
</dbReference>
<evidence type="ECO:0000313" key="21">
    <source>
        <dbReference type="EMBL" id="AST09218.1"/>
    </source>
</evidence>
<keyword evidence="10" id="KW-0899">Viral immunoevasion</keyword>
<feature type="domain" description="Sushi" evidence="20">
    <location>
        <begin position="16"/>
        <end position="76"/>
    </location>
</feature>
<dbReference type="InterPro" id="IPR035976">
    <property type="entry name" value="Sushi/SCR/CCP_sf"/>
</dbReference>
<dbReference type="FunFam" id="2.10.70.10:FF:000014">
    <property type="entry name" value="Membrane cofactor protein"/>
    <property type="match status" value="1"/>
</dbReference>
<evidence type="ECO:0000256" key="1">
    <source>
        <dbReference type="ARBA" id="ARBA00004650"/>
    </source>
</evidence>
<evidence type="ECO:0000256" key="10">
    <source>
        <dbReference type="ARBA" id="ARBA00023280"/>
    </source>
</evidence>
<keyword evidence="9" id="KW-0945">Host-virus interaction</keyword>
<dbReference type="SMART" id="SM00032">
    <property type="entry name" value="CCP"/>
    <property type="match status" value="4"/>
</dbReference>